<protein>
    <recommendedName>
        <fullName evidence="1">Aminoglycoside phosphotransferase domain-containing protein</fullName>
    </recommendedName>
</protein>
<proteinExistence type="predicted"/>
<dbReference type="InterPro" id="IPR011009">
    <property type="entry name" value="Kinase-like_dom_sf"/>
</dbReference>
<dbReference type="STRING" id="314265.R2601_26211"/>
<organism evidence="2 3">
    <name type="scientific">Salipiger bermudensis (strain DSM 26914 / JCM 13377 / KCTC 12554 / HTCC2601)</name>
    <name type="common">Pelagibaca bermudensis</name>
    <dbReference type="NCBI Taxonomy" id="314265"/>
    <lineage>
        <taxon>Bacteria</taxon>
        <taxon>Pseudomonadati</taxon>
        <taxon>Pseudomonadota</taxon>
        <taxon>Alphaproteobacteria</taxon>
        <taxon>Rhodobacterales</taxon>
        <taxon>Roseobacteraceae</taxon>
        <taxon>Salipiger</taxon>
    </lineage>
</organism>
<comment type="caution">
    <text evidence="2">The sequence shown here is derived from an EMBL/GenBank/DDBJ whole genome shotgun (WGS) entry which is preliminary data.</text>
</comment>
<dbReference type="SUPFAM" id="SSF56112">
    <property type="entry name" value="Protein kinase-like (PK-like)"/>
    <property type="match status" value="1"/>
</dbReference>
<name>Q0FTF3_SALBH</name>
<dbReference type="Proteomes" id="UP000006230">
    <property type="component" value="Unassembled WGS sequence"/>
</dbReference>
<dbReference type="InterPro" id="IPR002575">
    <property type="entry name" value="Aminoglycoside_PTrfase"/>
</dbReference>
<evidence type="ECO:0000313" key="2">
    <source>
        <dbReference type="EMBL" id="EAU47499.1"/>
    </source>
</evidence>
<evidence type="ECO:0000313" key="3">
    <source>
        <dbReference type="Proteomes" id="UP000006230"/>
    </source>
</evidence>
<dbReference type="Pfam" id="PF01636">
    <property type="entry name" value="APH"/>
    <property type="match status" value="1"/>
</dbReference>
<reference evidence="2 3" key="1">
    <citation type="journal article" date="2010" name="J. Bacteriol.">
        <title>Genome sequences of Pelagibaca bermudensis HTCC2601T and Maritimibacter alkaliphilus HTCC2654T, the type strains of two marine Roseobacter genera.</title>
        <authorList>
            <person name="Thrash J.C."/>
            <person name="Cho J.C."/>
            <person name="Ferriera S."/>
            <person name="Johnson J."/>
            <person name="Vergin K.L."/>
            <person name="Giovannoni S.J."/>
        </authorList>
    </citation>
    <scope>NUCLEOTIDE SEQUENCE [LARGE SCALE GENOMIC DNA]</scope>
    <source>
        <strain evidence="3">DSM 26914 / JCM 13377 / KCTC 12554 / HTCC2601</strain>
    </source>
</reference>
<dbReference type="AlphaFoldDB" id="Q0FTF3"/>
<feature type="domain" description="Aminoglycoside phosphotransferase" evidence="1">
    <location>
        <begin position="53"/>
        <end position="264"/>
    </location>
</feature>
<dbReference type="EMBL" id="AATQ01000006">
    <property type="protein sequence ID" value="EAU47499.1"/>
    <property type="molecule type" value="Genomic_DNA"/>
</dbReference>
<accession>Q0FTF3</accession>
<sequence length="316" mass="34036">MSGKRPGETHLAPAEARAIARAALAEQRPGTAFGLGCLKNTDKAQRAQVFCAASPDERLVVKVYAPASAEKARAQAARQRALAEAWPDGAPAVLFFDAARLVLGMTYADGPSLAAVVPKLAQENAARQLEAAGQWLGRFHGLTREAHPFRPKGQIAWLHRLLEQHDSGERTIPEIDAFRAEVARLEAMFRAVRGTPSQRAVTHRDLHLANLIATRGGLVGLDFENAKPDEPLRDLVSLLIDAVALSDDAEALDRHAAALSKGYGPVGSTPEAAVFLQRMFALGVWANTPPEPSRRQGARYLAARQIIATDRALFAS</sequence>
<dbReference type="eggNOG" id="COG2334">
    <property type="taxonomic scope" value="Bacteria"/>
</dbReference>
<dbReference type="OrthoDB" id="7847519at2"/>
<dbReference type="RefSeq" id="WP_007800962.1">
    <property type="nucleotide sequence ID" value="NZ_DS022276.1"/>
</dbReference>
<dbReference type="Gene3D" id="3.90.1200.10">
    <property type="match status" value="1"/>
</dbReference>
<dbReference type="HOGENOM" id="CLU_896805_0_0_5"/>
<gene>
    <name evidence="2" type="ORF">R2601_26211</name>
</gene>
<keyword evidence="3" id="KW-1185">Reference proteome</keyword>
<evidence type="ECO:0000259" key="1">
    <source>
        <dbReference type="Pfam" id="PF01636"/>
    </source>
</evidence>